<keyword evidence="2" id="KW-1133">Transmembrane helix</keyword>
<evidence type="ECO:0000256" key="2">
    <source>
        <dbReference type="SAM" id="Phobius"/>
    </source>
</evidence>
<protein>
    <submittedName>
        <fullName evidence="4">Transmembrane protein C1orf162 homolog</fullName>
    </submittedName>
</protein>
<name>A0ABM0ZPK5_ECHTE</name>
<proteinExistence type="predicted"/>
<accession>A0ABM0ZPK5</accession>
<keyword evidence="2 4" id="KW-0812">Transmembrane</keyword>
<dbReference type="Proteomes" id="UP000694863">
    <property type="component" value="Unplaced"/>
</dbReference>
<feature type="transmembrane region" description="Helical" evidence="2">
    <location>
        <begin position="64"/>
        <end position="86"/>
    </location>
</feature>
<gene>
    <name evidence="4" type="primary">CUNH1orf162</name>
</gene>
<feature type="compositionally biased region" description="Low complexity" evidence="1">
    <location>
        <begin position="36"/>
        <end position="48"/>
    </location>
</feature>
<dbReference type="RefSeq" id="XP_012859225.1">
    <property type="nucleotide sequence ID" value="XM_013003771.1"/>
</dbReference>
<feature type="region of interest" description="Disordered" evidence="1">
    <location>
        <begin position="20"/>
        <end position="48"/>
    </location>
</feature>
<dbReference type="PANTHER" id="PTHR37997:SF1">
    <property type="entry name" value="TRANSMEMBRANE PROTEIN C1ORF162"/>
    <property type="match status" value="1"/>
</dbReference>
<dbReference type="GeneID" id="105978282"/>
<keyword evidence="2" id="KW-0472">Membrane</keyword>
<organism evidence="3 4">
    <name type="scientific">Echinops telfairi</name>
    <name type="common">Lesser hedgehog tenrec</name>
    <dbReference type="NCBI Taxonomy" id="9371"/>
    <lineage>
        <taxon>Eukaryota</taxon>
        <taxon>Metazoa</taxon>
        <taxon>Chordata</taxon>
        <taxon>Craniata</taxon>
        <taxon>Vertebrata</taxon>
        <taxon>Euteleostomi</taxon>
        <taxon>Mammalia</taxon>
        <taxon>Eutheria</taxon>
        <taxon>Afrotheria</taxon>
        <taxon>Tenrecidae</taxon>
        <taxon>Tenrecinae</taxon>
        <taxon>Echinops</taxon>
    </lineage>
</organism>
<dbReference type="PANTHER" id="PTHR37997">
    <property type="entry name" value="TRANSMEMBRANE PROTEIN C1ORF162"/>
    <property type="match status" value="1"/>
</dbReference>
<evidence type="ECO:0000256" key="1">
    <source>
        <dbReference type="SAM" id="MobiDB-lite"/>
    </source>
</evidence>
<reference evidence="4" key="1">
    <citation type="submission" date="2025-08" db="UniProtKB">
        <authorList>
            <consortium name="RefSeq"/>
        </authorList>
    </citation>
    <scope>IDENTIFICATION</scope>
</reference>
<evidence type="ECO:0000313" key="4">
    <source>
        <dbReference type="RefSeq" id="XP_012859225.1"/>
    </source>
</evidence>
<evidence type="ECO:0000313" key="3">
    <source>
        <dbReference type="Proteomes" id="UP000694863"/>
    </source>
</evidence>
<dbReference type="InterPro" id="IPR037763">
    <property type="entry name" value="C1orf162"/>
</dbReference>
<sequence>MEHQLLDPAALLRNWLQDKETHPSPTPALCPDLQHQKSTQPTATTTAKAPSCFAPDSNKEPLHLVLAFCAGVLLTLLLMALVFLIIKSYRKCHSSSQVLDPPVKLSATSQDSLTYATMAFRTSAAKSSRVTDGHLADQDPVVYAQIKEVN</sequence>
<keyword evidence="3" id="KW-1185">Reference proteome</keyword>